<dbReference type="RefSeq" id="WP_054863915.1">
    <property type="nucleotide sequence ID" value="NZ_MWPH01000002.1"/>
</dbReference>
<gene>
    <name evidence="2" type="ORF">B2G88_06300</name>
</gene>
<evidence type="ECO:0008006" key="4">
    <source>
        <dbReference type="Google" id="ProtNLM"/>
    </source>
</evidence>
<dbReference type="Proteomes" id="UP000196084">
    <property type="component" value="Unassembled WGS sequence"/>
</dbReference>
<comment type="caution">
    <text evidence="2">The sequence shown here is derived from an EMBL/GenBank/DDBJ whole genome shotgun (WGS) entry which is preliminary data.</text>
</comment>
<dbReference type="Gene3D" id="3.20.20.370">
    <property type="entry name" value="Glycoside hydrolase/deacetylase"/>
    <property type="match status" value="1"/>
</dbReference>
<protein>
    <recommendedName>
        <fullName evidence="4">Polysaccharide deacetylase</fullName>
    </recommendedName>
</protein>
<dbReference type="AlphaFoldDB" id="A0A202E706"/>
<keyword evidence="3" id="KW-1185">Reference proteome</keyword>
<dbReference type="CDD" id="cd10970">
    <property type="entry name" value="CE4_DAC_u1_6s"/>
    <property type="match status" value="1"/>
</dbReference>
<dbReference type="PROSITE" id="PS51257">
    <property type="entry name" value="PROKAR_LIPOPROTEIN"/>
    <property type="match status" value="1"/>
</dbReference>
<dbReference type="InterPro" id="IPR011330">
    <property type="entry name" value="Glyco_hydro/deAcase_b/a-brl"/>
</dbReference>
<dbReference type="Gene3D" id="2.60.120.260">
    <property type="entry name" value="Galactose-binding domain-like"/>
    <property type="match status" value="1"/>
</dbReference>
<evidence type="ECO:0000313" key="3">
    <source>
        <dbReference type="Proteomes" id="UP000196084"/>
    </source>
</evidence>
<feature type="compositionally biased region" description="Acidic residues" evidence="1">
    <location>
        <begin position="32"/>
        <end position="41"/>
    </location>
</feature>
<proteinExistence type="predicted"/>
<feature type="compositionally biased region" description="Acidic residues" evidence="1">
    <location>
        <begin position="49"/>
        <end position="59"/>
    </location>
</feature>
<feature type="region of interest" description="Disordered" evidence="1">
    <location>
        <begin position="23"/>
        <end position="68"/>
    </location>
</feature>
<evidence type="ECO:0000313" key="2">
    <source>
        <dbReference type="EMBL" id="OVE84046.1"/>
    </source>
</evidence>
<organism evidence="2 3">
    <name type="scientific">Natronolimnobius baerhuensis</name>
    <dbReference type="NCBI Taxonomy" id="253108"/>
    <lineage>
        <taxon>Archaea</taxon>
        <taxon>Methanobacteriati</taxon>
        <taxon>Methanobacteriota</taxon>
        <taxon>Stenosarchaea group</taxon>
        <taxon>Halobacteria</taxon>
        <taxon>Halobacteriales</taxon>
        <taxon>Natrialbaceae</taxon>
        <taxon>Natronolimnobius</taxon>
    </lineage>
</organism>
<dbReference type="OrthoDB" id="248140at2157"/>
<reference evidence="2 3" key="1">
    <citation type="submission" date="2017-02" db="EMBL/GenBank/DDBJ databases">
        <title>Natronthermophilus aegyptiacus gen. nov.,sp. nov., an aerobic, extremely halophilic alkalithermophilic archaeon isolated from the athalassohaline Wadi An Natrun, Egypt.</title>
        <authorList>
            <person name="Zhao B."/>
        </authorList>
    </citation>
    <scope>NUCLEOTIDE SEQUENCE [LARGE SCALE GENOMIC DNA]</scope>
    <source>
        <strain evidence="2 3">CGMCC 1.3597</strain>
    </source>
</reference>
<dbReference type="GO" id="GO:0005975">
    <property type="term" value="P:carbohydrate metabolic process"/>
    <property type="evidence" value="ECO:0007669"/>
    <property type="project" value="InterPro"/>
</dbReference>
<accession>A0A202E706</accession>
<name>A0A202E706_9EURY</name>
<sequence length="433" mass="46695">MTHRSRRTVVTSIATAGTLGLAGCLSSVPEWGDTDDDEESPPDGPTPESETDDTDEEPTGTDATVGLPGEAIDSFEDLDGWVSMIDAGTLEAATDEPYAGTQSAQLTAGDDTEYATIYRTFSAGIDLSESNLSLAVSFSGREQLHLTLELFAPNSRAVHTMERTLVGPTDRWVRVDFGTTQVEGEPDLSDVRELRLSARRRGDTTGAIECRLDDLRAADRPETGAVMLLFDGTLESHHEVALSHMAAYEFAGVEAVIPEAVGTEGRLTITQLDALVDAGWDVAARPRTGAQSLPDFTPEQQEGALERTNAYLENRGFSDGTNHFVTPRNVLGPTTIDLVRDTHEQAFRYGGAPNALPLTDPHNVGVFAADAGETTRTYLEHAADYGQLAVLHFEEVGEDGMSEDAFVDLLEYIDGLDLEVITASELQSTRGER</sequence>
<dbReference type="SUPFAM" id="SSF88713">
    <property type="entry name" value="Glycoside hydrolase/deacetylase"/>
    <property type="match status" value="1"/>
</dbReference>
<dbReference type="EMBL" id="MWPH01000002">
    <property type="protein sequence ID" value="OVE84046.1"/>
    <property type="molecule type" value="Genomic_DNA"/>
</dbReference>
<evidence type="ECO:0000256" key="1">
    <source>
        <dbReference type="SAM" id="MobiDB-lite"/>
    </source>
</evidence>